<evidence type="ECO:0000256" key="3">
    <source>
        <dbReference type="ARBA" id="ARBA00022821"/>
    </source>
</evidence>
<keyword evidence="2" id="KW-0547">Nucleotide-binding</keyword>
<proteinExistence type="predicted"/>
<reference evidence="5 6" key="1">
    <citation type="journal article" date="2023" name="Hortic Res">
        <title>The complete reference genome for grapevine (Vitis vinifera L.) genetics and breeding.</title>
        <authorList>
            <person name="Shi X."/>
            <person name="Cao S."/>
            <person name="Wang X."/>
            <person name="Huang S."/>
            <person name="Wang Y."/>
            <person name="Liu Z."/>
            <person name="Liu W."/>
            <person name="Leng X."/>
            <person name="Peng Y."/>
            <person name="Wang N."/>
            <person name="Wang Y."/>
            <person name="Ma Z."/>
            <person name="Xu X."/>
            <person name="Zhang F."/>
            <person name="Xue H."/>
            <person name="Zhong H."/>
            <person name="Wang Y."/>
            <person name="Zhang K."/>
            <person name="Velt A."/>
            <person name="Avia K."/>
            <person name="Holtgrawe D."/>
            <person name="Grimplet J."/>
            <person name="Matus J.T."/>
            <person name="Ware D."/>
            <person name="Wu X."/>
            <person name="Wang H."/>
            <person name="Liu C."/>
            <person name="Fang Y."/>
            <person name="Rustenholz C."/>
            <person name="Cheng Z."/>
            <person name="Xiao H."/>
            <person name="Zhou Y."/>
        </authorList>
    </citation>
    <scope>NUCLEOTIDE SEQUENCE [LARGE SCALE GENOMIC DNA]</scope>
    <source>
        <strain evidence="6">cv. Pinot noir / PN40024</strain>
        <tissue evidence="5">Leaf</tissue>
    </source>
</reference>
<gene>
    <name evidence="5" type="ORF">VitviT2T_030493</name>
</gene>
<evidence type="ECO:0000256" key="2">
    <source>
        <dbReference type="ARBA" id="ARBA00022741"/>
    </source>
</evidence>
<dbReference type="InterPro" id="IPR041118">
    <property type="entry name" value="Rx_N"/>
</dbReference>
<protein>
    <recommendedName>
        <fullName evidence="4">Disease resistance N-terminal domain-containing protein</fullName>
    </recommendedName>
</protein>
<evidence type="ECO:0000256" key="1">
    <source>
        <dbReference type="ARBA" id="ARBA00022737"/>
    </source>
</evidence>
<dbReference type="Gene3D" id="1.20.5.4130">
    <property type="match status" value="1"/>
</dbReference>
<dbReference type="Pfam" id="PF18052">
    <property type="entry name" value="Rx_N"/>
    <property type="match status" value="1"/>
</dbReference>
<evidence type="ECO:0000313" key="5">
    <source>
        <dbReference type="EMBL" id="WKA13163.1"/>
    </source>
</evidence>
<keyword evidence="3" id="KW-0611">Plant defense</keyword>
<evidence type="ECO:0000259" key="4">
    <source>
        <dbReference type="Pfam" id="PF18052"/>
    </source>
</evidence>
<dbReference type="Proteomes" id="UP001227230">
    <property type="component" value="Chromosome 19"/>
</dbReference>
<keyword evidence="1" id="KW-0677">Repeat</keyword>
<accession>A0ABY9DZI6</accession>
<organism evidence="5 6">
    <name type="scientific">Vitis vinifera</name>
    <name type="common">Grape</name>
    <dbReference type="NCBI Taxonomy" id="29760"/>
    <lineage>
        <taxon>Eukaryota</taxon>
        <taxon>Viridiplantae</taxon>
        <taxon>Streptophyta</taxon>
        <taxon>Embryophyta</taxon>
        <taxon>Tracheophyta</taxon>
        <taxon>Spermatophyta</taxon>
        <taxon>Magnoliopsida</taxon>
        <taxon>eudicotyledons</taxon>
        <taxon>Gunneridae</taxon>
        <taxon>Pentapetalae</taxon>
        <taxon>rosids</taxon>
        <taxon>Vitales</taxon>
        <taxon>Vitaceae</taxon>
        <taxon>Viteae</taxon>
        <taxon>Vitis</taxon>
    </lineage>
</organism>
<feature type="domain" description="Disease resistance N-terminal" evidence="4">
    <location>
        <begin position="2"/>
        <end position="64"/>
    </location>
</feature>
<dbReference type="EMBL" id="CP126666">
    <property type="protein sequence ID" value="WKA13163.1"/>
    <property type="molecule type" value="Genomic_DNA"/>
</dbReference>
<keyword evidence="6" id="KW-1185">Reference proteome</keyword>
<sequence length="118" mass="13365">MYGVHKKLAKPKKKLGTIKAVHLDAEEQQHKNDAVKNWVQRLKDIVYDADDLLDEFATHQLHQGGLTRQVSDFFSVSNQVAFRLKMSTRVKNTTEALDDVANDSLNSILFHGTLFTSP</sequence>
<evidence type="ECO:0000313" key="6">
    <source>
        <dbReference type="Proteomes" id="UP001227230"/>
    </source>
</evidence>
<name>A0ABY9DZI6_VITVI</name>